<organism evidence="2 3">
    <name type="scientific">Pleurodeles waltl</name>
    <name type="common">Iberian ribbed newt</name>
    <dbReference type="NCBI Taxonomy" id="8319"/>
    <lineage>
        <taxon>Eukaryota</taxon>
        <taxon>Metazoa</taxon>
        <taxon>Chordata</taxon>
        <taxon>Craniata</taxon>
        <taxon>Vertebrata</taxon>
        <taxon>Euteleostomi</taxon>
        <taxon>Amphibia</taxon>
        <taxon>Batrachia</taxon>
        <taxon>Caudata</taxon>
        <taxon>Salamandroidea</taxon>
        <taxon>Salamandridae</taxon>
        <taxon>Pleurodelinae</taxon>
        <taxon>Pleurodeles</taxon>
    </lineage>
</organism>
<dbReference type="EMBL" id="JANPWB010000005">
    <property type="protein sequence ID" value="KAJ1187477.1"/>
    <property type="molecule type" value="Genomic_DNA"/>
</dbReference>
<gene>
    <name evidence="2" type="ORF">NDU88_004253</name>
</gene>
<sequence length="273" mass="29105">MANRTRPCLQHVTLVSPYLRVPPHPKWGCLAVAPGSANAVWRPWRAPGELRSPACDQESNTGQAADGGASVPVLGLALLPYAWMGAQENPDLARDPWEKPTGPGRRLLHHVLGEAYPAEGTLPWTEVASPARTPLGGWTSGASLHACSGPVAVSPFLSPHCVEGPSGCLRHMPQGLQRLEGAQATRAGPYLLYRVDPVEGHDLVCRGWEVLCLAPVDLRLGGFTGHQRGSWPRNDACGCLSDLSGVVRARQKGAPCQEEQGQRTGGPAVWLDP</sequence>
<evidence type="ECO:0000256" key="1">
    <source>
        <dbReference type="SAM" id="MobiDB-lite"/>
    </source>
</evidence>
<feature type="region of interest" description="Disordered" evidence="1">
    <location>
        <begin position="252"/>
        <end position="273"/>
    </location>
</feature>
<protein>
    <submittedName>
        <fullName evidence="2">Uncharacterized protein</fullName>
    </submittedName>
</protein>
<proteinExistence type="predicted"/>
<evidence type="ECO:0000313" key="2">
    <source>
        <dbReference type="EMBL" id="KAJ1187477.1"/>
    </source>
</evidence>
<comment type="caution">
    <text evidence="2">The sequence shown here is derived from an EMBL/GenBank/DDBJ whole genome shotgun (WGS) entry which is preliminary data.</text>
</comment>
<evidence type="ECO:0000313" key="3">
    <source>
        <dbReference type="Proteomes" id="UP001066276"/>
    </source>
</evidence>
<dbReference type="AlphaFoldDB" id="A0AAV7UEJ4"/>
<reference evidence="2" key="1">
    <citation type="journal article" date="2022" name="bioRxiv">
        <title>Sequencing and chromosome-scale assembly of the giantPleurodeles waltlgenome.</title>
        <authorList>
            <person name="Brown T."/>
            <person name="Elewa A."/>
            <person name="Iarovenko S."/>
            <person name="Subramanian E."/>
            <person name="Araus A.J."/>
            <person name="Petzold A."/>
            <person name="Susuki M."/>
            <person name="Suzuki K.-i.T."/>
            <person name="Hayashi T."/>
            <person name="Toyoda A."/>
            <person name="Oliveira C."/>
            <person name="Osipova E."/>
            <person name="Leigh N.D."/>
            <person name="Simon A."/>
            <person name="Yun M.H."/>
        </authorList>
    </citation>
    <scope>NUCLEOTIDE SEQUENCE</scope>
    <source>
        <strain evidence="2">20211129_DDA</strain>
        <tissue evidence="2">Liver</tissue>
    </source>
</reference>
<name>A0AAV7UEJ4_PLEWA</name>
<dbReference type="Proteomes" id="UP001066276">
    <property type="component" value="Chromosome 3_1"/>
</dbReference>
<accession>A0AAV7UEJ4</accession>
<keyword evidence="3" id="KW-1185">Reference proteome</keyword>